<organism evidence="1 2">
    <name type="scientific">Hydnum rufescens UP504</name>
    <dbReference type="NCBI Taxonomy" id="1448309"/>
    <lineage>
        <taxon>Eukaryota</taxon>
        <taxon>Fungi</taxon>
        <taxon>Dikarya</taxon>
        <taxon>Basidiomycota</taxon>
        <taxon>Agaricomycotina</taxon>
        <taxon>Agaricomycetes</taxon>
        <taxon>Cantharellales</taxon>
        <taxon>Hydnaceae</taxon>
        <taxon>Hydnum</taxon>
    </lineage>
</organism>
<evidence type="ECO:0000313" key="1">
    <source>
        <dbReference type="EMBL" id="KAF9516245.1"/>
    </source>
</evidence>
<dbReference type="AlphaFoldDB" id="A0A9P6B2A4"/>
<name>A0A9P6B2A4_9AGAM</name>
<dbReference type="Gene3D" id="2.40.50.140">
    <property type="entry name" value="Nucleic acid-binding proteins"/>
    <property type="match status" value="1"/>
</dbReference>
<dbReference type="Proteomes" id="UP000886523">
    <property type="component" value="Unassembled WGS sequence"/>
</dbReference>
<gene>
    <name evidence="1" type="ORF">BS47DRAFT_1292618</name>
</gene>
<dbReference type="InterPro" id="IPR012340">
    <property type="entry name" value="NA-bd_OB-fold"/>
</dbReference>
<feature type="non-terminal residue" evidence="1">
    <location>
        <position position="1"/>
    </location>
</feature>
<reference evidence="1" key="1">
    <citation type="journal article" date="2020" name="Nat. Commun.">
        <title>Large-scale genome sequencing of mycorrhizal fungi provides insights into the early evolution of symbiotic traits.</title>
        <authorList>
            <person name="Miyauchi S."/>
            <person name="Kiss E."/>
            <person name="Kuo A."/>
            <person name="Drula E."/>
            <person name="Kohler A."/>
            <person name="Sanchez-Garcia M."/>
            <person name="Morin E."/>
            <person name="Andreopoulos B."/>
            <person name="Barry K.W."/>
            <person name="Bonito G."/>
            <person name="Buee M."/>
            <person name="Carver A."/>
            <person name="Chen C."/>
            <person name="Cichocki N."/>
            <person name="Clum A."/>
            <person name="Culley D."/>
            <person name="Crous P.W."/>
            <person name="Fauchery L."/>
            <person name="Girlanda M."/>
            <person name="Hayes R.D."/>
            <person name="Keri Z."/>
            <person name="LaButti K."/>
            <person name="Lipzen A."/>
            <person name="Lombard V."/>
            <person name="Magnuson J."/>
            <person name="Maillard F."/>
            <person name="Murat C."/>
            <person name="Nolan M."/>
            <person name="Ohm R.A."/>
            <person name="Pangilinan J."/>
            <person name="Pereira M.F."/>
            <person name="Perotto S."/>
            <person name="Peter M."/>
            <person name="Pfister S."/>
            <person name="Riley R."/>
            <person name="Sitrit Y."/>
            <person name="Stielow J.B."/>
            <person name="Szollosi G."/>
            <person name="Zifcakova L."/>
            <person name="Stursova M."/>
            <person name="Spatafora J.W."/>
            <person name="Tedersoo L."/>
            <person name="Vaario L.M."/>
            <person name="Yamada A."/>
            <person name="Yan M."/>
            <person name="Wang P."/>
            <person name="Xu J."/>
            <person name="Bruns T."/>
            <person name="Baldrian P."/>
            <person name="Vilgalys R."/>
            <person name="Dunand C."/>
            <person name="Henrissat B."/>
            <person name="Grigoriev I.V."/>
            <person name="Hibbett D."/>
            <person name="Nagy L.G."/>
            <person name="Martin F.M."/>
        </authorList>
    </citation>
    <scope>NUCLEOTIDE SEQUENCE</scope>
    <source>
        <strain evidence="1">UP504</strain>
    </source>
</reference>
<proteinExistence type="predicted"/>
<keyword evidence="2" id="KW-1185">Reference proteome</keyword>
<comment type="caution">
    <text evidence="1">The sequence shown here is derived from an EMBL/GenBank/DDBJ whole genome shotgun (WGS) entry which is preliminary data.</text>
</comment>
<accession>A0A9P6B2A4</accession>
<evidence type="ECO:0000313" key="2">
    <source>
        <dbReference type="Proteomes" id="UP000886523"/>
    </source>
</evidence>
<protein>
    <submittedName>
        <fullName evidence="1">Uncharacterized protein</fullName>
    </submittedName>
</protein>
<dbReference type="OrthoDB" id="10255768at2759"/>
<dbReference type="EMBL" id="MU128941">
    <property type="protein sequence ID" value="KAF9516245.1"/>
    <property type="molecule type" value="Genomic_DNA"/>
</dbReference>
<sequence length="136" mass="15480">EKTALYGELQEEDYYIKYKKLACHLEILDLQESYIKDEQANLKRELIQVQEEVKCIESVPLAISQFLEPINHLTRIVGSTITPESTTGLNYVTCILSTLDCKLLKPSSSVALHQHFNIFWDGHSEAQDQRGGQNPS</sequence>